<keyword evidence="2" id="KW-0732">Signal</keyword>
<keyword evidence="4" id="KW-1185">Reference proteome</keyword>
<evidence type="ECO:0000256" key="2">
    <source>
        <dbReference type="SAM" id="SignalP"/>
    </source>
</evidence>
<accession>A0A373A4D7</accession>
<dbReference type="Proteomes" id="UP000263377">
    <property type="component" value="Unassembled WGS sequence"/>
</dbReference>
<gene>
    <name evidence="3" type="ORF">DR950_20230</name>
</gene>
<evidence type="ECO:0000313" key="3">
    <source>
        <dbReference type="EMBL" id="RGD63006.1"/>
    </source>
</evidence>
<name>A0A373A4D7_9ACTN</name>
<evidence type="ECO:0008006" key="5">
    <source>
        <dbReference type="Google" id="ProtNLM"/>
    </source>
</evidence>
<comment type="caution">
    <text evidence="3">The sequence shown here is derived from an EMBL/GenBank/DDBJ whole genome shotgun (WGS) entry which is preliminary data.</text>
</comment>
<feature type="region of interest" description="Disordered" evidence="1">
    <location>
        <begin position="21"/>
        <end position="40"/>
    </location>
</feature>
<protein>
    <recommendedName>
        <fullName evidence="5">DUF3426 domain-containing protein</fullName>
    </recommendedName>
</protein>
<sequence length="196" mass="18903">MIVAASGVAVLAACSSSSSGTAAGSATATPPNAGAFSGEPPSAVASAAESLLASASAAIASASEASAASVASKAAAASAFEASVSAQQVTTREKAASVLSGEPDGGNAVNDVAITGINRQNTGGLHAVVVTIRNRGLEAASYAVQVDFTDTSGKTVDSAVVGAENVPANGTAEPVAFSRQPADRTLLPVVVKAVRY</sequence>
<evidence type="ECO:0000256" key="1">
    <source>
        <dbReference type="SAM" id="MobiDB-lite"/>
    </source>
</evidence>
<organism evidence="3 4">
    <name type="scientific">Kitasatospora xanthocidica</name>
    <dbReference type="NCBI Taxonomy" id="83382"/>
    <lineage>
        <taxon>Bacteria</taxon>
        <taxon>Bacillati</taxon>
        <taxon>Actinomycetota</taxon>
        <taxon>Actinomycetes</taxon>
        <taxon>Kitasatosporales</taxon>
        <taxon>Streptomycetaceae</taxon>
        <taxon>Kitasatospora</taxon>
    </lineage>
</organism>
<proteinExistence type="predicted"/>
<feature type="signal peptide" evidence="2">
    <location>
        <begin position="1"/>
        <end position="22"/>
    </location>
</feature>
<dbReference type="EMBL" id="QVIG01000001">
    <property type="protein sequence ID" value="RGD63006.1"/>
    <property type="molecule type" value="Genomic_DNA"/>
</dbReference>
<dbReference type="AlphaFoldDB" id="A0A373A4D7"/>
<reference evidence="3 4" key="1">
    <citation type="submission" date="2018-08" db="EMBL/GenBank/DDBJ databases">
        <title>Diversity &amp; Physiological Properties of Lignin-Decomposing Actinobacteria from Soil.</title>
        <authorList>
            <person name="Roh S.G."/>
            <person name="Kim S.B."/>
        </authorList>
    </citation>
    <scope>NUCLEOTIDE SEQUENCE [LARGE SCALE GENOMIC DNA]</scope>
    <source>
        <strain evidence="3 4">MMS17-GH009</strain>
    </source>
</reference>
<feature type="chain" id="PRO_5038575345" description="DUF3426 domain-containing protein" evidence="2">
    <location>
        <begin position="23"/>
        <end position="196"/>
    </location>
</feature>
<evidence type="ECO:0000313" key="4">
    <source>
        <dbReference type="Proteomes" id="UP000263377"/>
    </source>
</evidence>